<dbReference type="Pfam" id="PF00155">
    <property type="entry name" value="Aminotran_1_2"/>
    <property type="match status" value="1"/>
</dbReference>
<keyword evidence="9" id="KW-0028">Amino-acid biosynthesis</keyword>
<dbReference type="GO" id="GO:0000105">
    <property type="term" value="P:L-histidine biosynthetic process"/>
    <property type="evidence" value="ECO:0007669"/>
    <property type="project" value="UniProtKB-UniRule"/>
</dbReference>
<reference evidence="11 12" key="1">
    <citation type="journal article" date="2008" name="Int. J. Syst. Evol. Microbiol.">
        <title>Amphritea japonica sp. nov. and Amphritea balenae sp. nov., isolated from the sediment adjacent to sperm whale carcasses off Kagoshima, Japan.</title>
        <authorList>
            <person name="Miyazaki M."/>
            <person name="Nogi Y."/>
            <person name="Fujiwara Y."/>
            <person name="Kawato M."/>
            <person name="Nagahama T."/>
            <person name="Kubokawa K."/>
            <person name="Horikoshi K."/>
        </authorList>
    </citation>
    <scope>NUCLEOTIDE SEQUENCE [LARGE SCALE GENOMIC DNA]</scope>
    <source>
        <strain evidence="11 12">ATCC BAA-1530</strain>
    </source>
</reference>
<evidence type="ECO:0000313" key="11">
    <source>
        <dbReference type="EMBL" id="BBB25379.1"/>
    </source>
</evidence>
<dbReference type="HAMAP" id="MF_01023">
    <property type="entry name" value="HisC_aminotrans_2"/>
    <property type="match status" value="1"/>
</dbReference>
<feature type="domain" description="Aminotransferase class I/classII large" evidence="10">
    <location>
        <begin position="37"/>
        <end position="359"/>
    </location>
</feature>
<dbReference type="RefSeq" id="WP_019622498.1">
    <property type="nucleotide sequence ID" value="NZ_AP014545.1"/>
</dbReference>
<dbReference type="NCBIfam" id="TIGR01141">
    <property type="entry name" value="hisC"/>
    <property type="match status" value="1"/>
</dbReference>
<dbReference type="OrthoDB" id="9813612at2"/>
<dbReference type="GO" id="GO:0030170">
    <property type="term" value="F:pyridoxal phosphate binding"/>
    <property type="evidence" value="ECO:0007669"/>
    <property type="project" value="InterPro"/>
</dbReference>
<protein>
    <recommendedName>
        <fullName evidence="9">Histidinol-phosphate aminotransferase</fullName>
        <ecNumber evidence="9">2.6.1.9</ecNumber>
    </recommendedName>
    <alternativeName>
        <fullName evidence="9">Imidazole acetol-phosphate transaminase</fullName>
    </alternativeName>
</protein>
<keyword evidence="12" id="KW-1185">Reference proteome</keyword>
<accession>A0A7R6SRL9</accession>
<dbReference type="InterPro" id="IPR005861">
    <property type="entry name" value="HisP_aminotrans"/>
</dbReference>
<dbReference type="KEGG" id="ajp:AMJAP_0780"/>
<dbReference type="PROSITE" id="PS00599">
    <property type="entry name" value="AA_TRANSFER_CLASS_2"/>
    <property type="match status" value="1"/>
</dbReference>
<dbReference type="PANTHER" id="PTHR43643:SF3">
    <property type="entry name" value="HISTIDINOL-PHOSPHATE AMINOTRANSFERASE"/>
    <property type="match status" value="1"/>
</dbReference>
<dbReference type="AlphaFoldDB" id="A0A7R6SRL9"/>
<sequence>MASDFYALATPGIQGLHPYQPGKPVEEVERELGISNSIKLASNENPLGPSQLAMEAAAASLKDACRYPDASGFRLKQALSDQYGISPETITLGNGSNDVLDLIGRTFALPDDEIIYSEYSFVVYMLVTQSIGAKAVVVPAVSWGHDLEAMAAAVTDKTRVIYLANPNNPTGTYFTQEALHSFMKKVPEAVIVVLDEAYAEYVSETDYAKGFSLLADFPNLIVTRTFSKAYGLAALRVGYAVANPQITDLLNRVRQPFNVNIPALDAAAAVLTDDDFLQRSVSNNSAGMSQLEQGFIELGLSWIPSVGNFITVDCGEDAASLFEALLLEGVIVRPVANYKMPNHLRVTIGLPEENRRCLEAFAKVLKK</sequence>
<dbReference type="EC" id="2.6.1.9" evidence="9"/>
<evidence type="ECO:0000313" key="12">
    <source>
        <dbReference type="Proteomes" id="UP000595663"/>
    </source>
</evidence>
<evidence type="ECO:0000256" key="5">
    <source>
        <dbReference type="ARBA" id="ARBA00022576"/>
    </source>
</evidence>
<name>A0A7R6SRL9_9GAMM</name>
<gene>
    <name evidence="9" type="primary">hisC</name>
    <name evidence="11" type="ORF">AMJAP_0780</name>
</gene>
<keyword evidence="6 9" id="KW-0808">Transferase</keyword>
<evidence type="ECO:0000256" key="4">
    <source>
        <dbReference type="ARBA" id="ARBA00011738"/>
    </source>
</evidence>
<dbReference type="Gene3D" id="3.40.640.10">
    <property type="entry name" value="Type I PLP-dependent aspartate aminotransferase-like (Major domain)"/>
    <property type="match status" value="1"/>
</dbReference>
<dbReference type="Proteomes" id="UP000595663">
    <property type="component" value="Chromosome"/>
</dbReference>
<dbReference type="InterPro" id="IPR050106">
    <property type="entry name" value="HistidinolP_aminotransfase"/>
</dbReference>
<proteinExistence type="inferred from homology"/>
<evidence type="ECO:0000256" key="9">
    <source>
        <dbReference type="HAMAP-Rule" id="MF_01023"/>
    </source>
</evidence>
<keyword evidence="9" id="KW-0368">Histidine biosynthesis</keyword>
<dbReference type="EMBL" id="AP014545">
    <property type="protein sequence ID" value="BBB25379.1"/>
    <property type="molecule type" value="Genomic_DNA"/>
</dbReference>
<dbReference type="InterPro" id="IPR004839">
    <property type="entry name" value="Aminotransferase_I/II_large"/>
</dbReference>
<dbReference type="GO" id="GO:0004400">
    <property type="term" value="F:histidinol-phosphate transaminase activity"/>
    <property type="evidence" value="ECO:0007669"/>
    <property type="project" value="UniProtKB-UniRule"/>
</dbReference>
<dbReference type="Gene3D" id="3.90.1150.10">
    <property type="entry name" value="Aspartate Aminotransferase, domain 1"/>
    <property type="match status" value="1"/>
</dbReference>
<dbReference type="InterPro" id="IPR015422">
    <property type="entry name" value="PyrdxlP-dep_Trfase_small"/>
</dbReference>
<feature type="modified residue" description="N6-(pyridoxal phosphate)lysine" evidence="9">
    <location>
        <position position="228"/>
    </location>
</feature>
<comment type="catalytic activity">
    <reaction evidence="8 9">
        <text>L-histidinol phosphate + 2-oxoglutarate = 3-(imidazol-4-yl)-2-oxopropyl phosphate + L-glutamate</text>
        <dbReference type="Rhea" id="RHEA:23744"/>
        <dbReference type="ChEBI" id="CHEBI:16810"/>
        <dbReference type="ChEBI" id="CHEBI:29985"/>
        <dbReference type="ChEBI" id="CHEBI:57766"/>
        <dbReference type="ChEBI" id="CHEBI:57980"/>
        <dbReference type="EC" id="2.6.1.9"/>
    </reaction>
</comment>
<dbReference type="CDD" id="cd00609">
    <property type="entry name" value="AAT_like"/>
    <property type="match status" value="1"/>
</dbReference>
<dbReference type="InterPro" id="IPR001917">
    <property type="entry name" value="Aminotrans_II_pyridoxalP_BS"/>
</dbReference>
<comment type="cofactor">
    <cofactor evidence="1 9">
        <name>pyridoxal 5'-phosphate</name>
        <dbReference type="ChEBI" id="CHEBI:597326"/>
    </cofactor>
</comment>
<evidence type="ECO:0000256" key="2">
    <source>
        <dbReference type="ARBA" id="ARBA00005011"/>
    </source>
</evidence>
<keyword evidence="7 9" id="KW-0663">Pyridoxal phosphate</keyword>
<comment type="pathway">
    <text evidence="2 9">Amino-acid biosynthesis; L-histidine biosynthesis; L-histidine from 5-phospho-alpha-D-ribose 1-diphosphate: step 7/9.</text>
</comment>
<keyword evidence="5 9" id="KW-0032">Aminotransferase</keyword>
<evidence type="ECO:0000256" key="1">
    <source>
        <dbReference type="ARBA" id="ARBA00001933"/>
    </source>
</evidence>
<evidence type="ECO:0000256" key="7">
    <source>
        <dbReference type="ARBA" id="ARBA00022898"/>
    </source>
</evidence>
<evidence type="ECO:0000259" key="10">
    <source>
        <dbReference type="Pfam" id="PF00155"/>
    </source>
</evidence>
<organism evidence="11 12">
    <name type="scientific">Amphritea japonica ATCC BAA-1530</name>
    <dbReference type="NCBI Taxonomy" id="1278309"/>
    <lineage>
        <taxon>Bacteria</taxon>
        <taxon>Pseudomonadati</taxon>
        <taxon>Pseudomonadota</taxon>
        <taxon>Gammaproteobacteria</taxon>
        <taxon>Oceanospirillales</taxon>
        <taxon>Oceanospirillaceae</taxon>
        <taxon>Amphritea</taxon>
    </lineage>
</organism>
<dbReference type="InterPro" id="IPR015421">
    <property type="entry name" value="PyrdxlP-dep_Trfase_major"/>
</dbReference>
<dbReference type="PANTHER" id="PTHR43643">
    <property type="entry name" value="HISTIDINOL-PHOSPHATE AMINOTRANSFERASE 2"/>
    <property type="match status" value="1"/>
</dbReference>
<evidence type="ECO:0000256" key="3">
    <source>
        <dbReference type="ARBA" id="ARBA00007970"/>
    </source>
</evidence>
<evidence type="ECO:0000256" key="8">
    <source>
        <dbReference type="ARBA" id="ARBA00047481"/>
    </source>
</evidence>
<evidence type="ECO:0000256" key="6">
    <source>
        <dbReference type="ARBA" id="ARBA00022679"/>
    </source>
</evidence>
<dbReference type="UniPathway" id="UPA00031">
    <property type="reaction ID" value="UER00012"/>
</dbReference>
<dbReference type="SUPFAM" id="SSF53383">
    <property type="entry name" value="PLP-dependent transferases"/>
    <property type="match status" value="1"/>
</dbReference>
<dbReference type="InterPro" id="IPR015424">
    <property type="entry name" value="PyrdxlP-dep_Trfase"/>
</dbReference>
<comment type="similarity">
    <text evidence="3 9">Belongs to the class-II pyridoxal-phosphate-dependent aminotransferase family. Histidinol-phosphate aminotransferase subfamily.</text>
</comment>
<comment type="subunit">
    <text evidence="4 9">Homodimer.</text>
</comment>